<feature type="domain" description="Carrier" evidence="9">
    <location>
        <begin position="4464"/>
        <end position="4541"/>
    </location>
</feature>
<dbReference type="PANTHER" id="PTHR43775:SF37">
    <property type="entry name" value="SI:DKEY-61P9.11"/>
    <property type="match status" value="1"/>
</dbReference>
<dbReference type="CDD" id="cd08953">
    <property type="entry name" value="KR_2_SDR_x"/>
    <property type="match status" value="1"/>
</dbReference>
<dbReference type="Pfam" id="PF16197">
    <property type="entry name" value="KAsynt_C_assoc"/>
    <property type="match status" value="1"/>
</dbReference>
<sequence length="4550" mass="469183">MSLVDPAPLLDRYATALLRAMALPAPAPRHARLAAALGRHAQDAAGTPQAERAALLQTAPGLAPHLALLEACAAALPDVLAGRVVATDVLFPGGATHLVEGLYRQNPWADRFNNVLARATARAAAAGGLRVMEVGAGTGGASAAVLAALDGVPGQVARYLYTDVSPGFLAHSRAHFGAGRPWLDFRRFDLEAEPEAQGFAPGDCDVLIASNVVHATRRIADSLARLRRLLRPGGLLLLNELTRAGAFASMTFGLLDGWWAFEDAEARLPDAPLLSLQQWRAALAQAGFGAPGAVGLGADPENSFQCVLVAEAVGQAAAPAATDVETKLTALLATALGLAPQEIARDRPFGEYGVDSIVAPQLAAAANAALGCDLAPTDIFGHATLAALARHVVASTRAPVSAPHAEPAANPRDIAVIGLSCRFPGAPNADAFWDLLREGRSAIRPVPPERFALSAKLPAAWGGFLDEHDAFDPEIFNMTWREAAAMSPQQRVFLEAAWHALEDAGYGARALDGLSCGVFCGVAHREHGSTEGGESLPALGNSVAILTARISYLLNLRGPSLPVDTACSSSLVAIHLACQSLLSGDAEMALAGGVSVLLTDDRLHLFLRDAGMASPTGACRAFDAGADGFVPGEGVGVVVLKPLAKALAAGDRVLGVIRGSGINQDGRTSGITAPSGPAQTALQRAVWERAGIAPQSIGLVEAHGTGTPLGDPIEWRALAAAFGTGAPAGGTAIGSVKTNIGHALTAAGVAGFIKALLALRHETIPPSLHFGTPNPQLPLAGAPFRVPVAAEPWPCRAGQPRRATVSSFGFSGTNAHLVLEEAPALPATQASGGDLAFLLSARTAEALAARVADLRRWIASNPDAAPRDLAFTLAAGRSHFAHRLAVVARDLAGLEAALARPEPVEAETSAAAEAALAALPASTAAQQVAALYRQGADGDWARLFPGPLPRRLGLPGYPFVRLRFDAQGVVQAPLLLSLDPAGWPMADHLLHGRPLLPAASILDLALRAAPGQSVGDLRLLAPAFAAAGQAARLETRGEGFALIGPDGVLHAQFRAVPALPLPAGETPGGIASRLGPVQQGAALYTRFAETGFVYGPGLRAIQSLQSAGEEVLAWLAVPQAAPAGEYLAHPALLDGAMQAAIGLAGDGALPEGVVPMGLGRLTLTRRLPAACWAHIRRRPASEAGVQRLDIALLDEQGAVLAQLEDLALRLRQAEPAPNFAVPVRCPVASAPQPEPDLVLGDVALWEALGRRPRLVTQAEVSGGWPALLAGLPAPPACIWHHADGEAGFFSLAALARALLATPGDTPCALLHLHDGSPEGAMAGGLAQALAKESGRLRLGSLAVPPDGTPADWVPRALALPLAPGLALDGTARGWAFVPGEGATRLRRGGVYVLAGGAGGIGQLLARHLVQRWQAKVIVLGRSRRDAVPDDALLHLQVDLTDADAVASALELARQRFGPIQGVVQAAGVQRDGLFRNLAEADLRAVLAPKLAGTRALDAATRQDPLHFFALFSSLAGSFGAAGQAGYAAANAFLDAFAAQRQGPGVSLSIAWPYWAAGGMSVAEGEAEARASATGIAPLGSAAGLAAFETALGMDHPHLLVLPGDRAAIARFIQAEPQEAAVPARVVDATASTLDLVTAIFAEAAGMPPDRLRPDRAFEDYGIDSILVTKLTAKLEQALGTKLPATLLFDHRTLRSLAAALPSREVVQPTLQSAPEPATRPQDIAIIGMAGRFPDSDTLEEFWQNLRAGREVIRDIPPERWDAVRSGGATRGGFLRQVDRFDPLSFGISPAEAARMDPQERLFLETCWEAMEDAGHTRASLAGPARQGGVFVGVMYGDYALRVADQHAQGNPVSGAAPYWSIANRVSYALDLRGPSLALDTACSASLTAIHLACRALIDGDCAVAIAGGVNLALHPLKFVGLQEGRFASSDGRCRSFAEGGDGYVPSEGVGAVILKPLAQALADGDAIHAVIRGSAVAHGGRTNGYTVPSPARQAEVIGTAMGRAGVQPAEISLVEAHGTGTALGDPVEVAGLSAAYGEGVVRGSVALGSIKATMGHMEAAAGVAGLLKLVLQMRHRWLPPMPRFGGPNRKIDFARSPFRLQHDGAPWTGTAPLRAGLSGFGAGGSNAHLVVEEAPIRAALPMREGPALLVLSARTLPQLRATAARLASALPGCGHALADIAATLQWGREALPVRLAFVAAEVAEAAARFAAFAAGDASGLHHGVAEEDAPPPPPVPPGATLETLARGFVAGAEITWPAPLLRRVPLPPRAFLGERHWIEKAGASRLWRREDALVRDHVVAGRHLLPGAALLQMALEAAPEAATLTDITWLRRADVPEAGLALRLRREGEGFVVADEAGPLVRGRIGGTVAVEVAGPDSVAQRLDAAAISARLRALGLEYGPSLSLLDSVETDGTAIRARIRAPDNLAALVDTAFQALIGLAPAGEAPALRIPFALAGLQRLGDVTQARQVVGRRRGDLAEGLFDIAALDAAGAPLLRLCGLATRPAPVTATSPAPATATSPALPVVTPDLAASTFRPVWRAVAAPGPVEIPLLLAGCDAVPAALAHLPRLGADGVPQGARLVWLAPATAQDPAAPALALLATLQALDRAGRLRQPLGLTVLAAADTPVAASLFGLAKCAALEWPMLSVALLRADAAALAAPDLAARLAAEPGQAPAREVAWQGTARRQLVLEEVPLAEAPLPPGAVWLVVGGTGGIGLALAERLAQHPEARIALVGRSAPSQPLGPQIRHFAADATDEAALRRLLPELRAAWGRPVDYAVQAALVLRDGALARMTEADFRAAFAPRAEATLALEAALAAEPVPPRAVILFSSANALPGAAGQANYVAGSSFAAAALRQGEAPWRRLVIHWGLWGQVGAVADAATQARLARLGVHPILPADGMAQLGAILGGEADAVVAVKAEASALAQLGVVPAEAGDADLAPSVAAFAALERWGRLRLRAVLDGMGLPGAATPAGLARRLGIAPRHATLFAALLELLARDGLARNDDGLWRFPPAPEAGATPEGPGLAGPLALLQAVLDRYPALLRGEVDPVEVLFPGAETALVEGAYAGNPVADRLNTLLAQAVATARPLRVLEIGAGSGATTAALWPLLREAGAEYWFTDVSRHFLTRAEARFPGIRTALYDAERSPAENGVPQGGFDAVIATNVLHATQNLPATLKRLAPLLRQGGLLAVNEVTRPQDFATIVFGLTEGWWRGAAEPGRLPGTPLADAARWQALFRDAGFSDVTALTPEEGGQSLILGRLAQAAVPIAVPAPATAAPVTEAAPTILPPRLVALLRGHFAAVLRLPAEEMRLHQPFDGWGLESLTALDIRNRIAADFPDVPATLLFEQNTLARLATHLLEAHPAQAAAFLDEAPAAPLPAPAPRVQGTSDAIAIIGFSGRFPGGEDPQEFWQLIESGGSAIAPVPAARGGAEGAPRWAGLIEGVDLFDPLFFGLSPLEAEAMDPQERLFLETAWATLEAAGTTPARLARQAGGAVGVFVGVMNTGYQWHAAQAWAAGQAQAGASHFWSIANRVSHLLDLGGPSMAVDTACSSSLTAIHLACESLRRGECGAAIAGGVNLILHPRQMANLAAAGMLASGGACRAFGAGADGFVDGEGVGAVLLKPLAAARRDGDRIEGVILGSAINSGGRTAGFTVPNPQAQARAIRAALAQAGVPAESIAVVEAHGTGTALGDPIEVAGLLEGYGRARRQVALGALKANIGHLESAAGIAGLTKLLLQLRHGRIAPHPQAATPNPLIDFAATPFRLPATAQDWPRVPGAPRRAGLSSFGAGGANAHLILEEAPAAPQLQAAPLAELVPLSAVDEPALRDLAQRLLAALDRVPDLAAVAHTLRVGRMAQAVRAVLLVRDLEGLRGGLRAVAAGAAAQGLTRGGTASATARMLAETTEGQALLRGLLKARDLPALAGLWVEGAEIDWQGLTPDPPPTPLDLPGTAFARQRIWLPEAAAPQNSTALHLLARGWQEVKLPEARSSAGLLLVLTADAALAAALGAAWPGPNLVAESEEAALRQIARLDPQGALPPLVVVDALPAEALLPRCLALLRAAQRGGLAHRLRLLRLHRQEAPAMEAACAALLRSALLEAPDGAVASIAVEGEADAAQLGAICRIEGTAETTAPEVFWRSGRRFLPVLAPRPMADAPSPFRAGGAYLLVGGLGEVGRALAVQAARAGARIGLLGRRPEAEVAPLLAELRVEGVELAYAGCDLTDAAALEQALAALRARLGAFQGVLQLARAVEDGPLAEKDAAGLQRVLAPKLEGTLALDAAMAEEPLDWFILCGSLAGWFGLAGGADYAAACAWQGAFAEARQAQVLRGERQGRTVAVAWPQWAYDRHATPARLAALARQAMAPLTARDGIALLGRALAADGPAQLAAVKAEAAGLARIVEAYRAAADAAALPPGEAIAAELAALSEAELASYIAHLRGAAPARPEPAVVVPLPVPAPAPPMDDTEAALRAVLSAYLKIPAERLGAEVAFATIGLDSIRALQAAERLGRRFGLALDPTVFFEHPTIGDLARALAARLAPARLEAGE</sequence>
<dbReference type="RefSeq" id="WP_216834429.1">
    <property type="nucleotide sequence ID" value="NZ_JAFNJS010000001.1"/>
</dbReference>
<feature type="active site" description="Proton acceptor; for dehydratase activity" evidence="8">
    <location>
        <position position="2297"/>
    </location>
</feature>
<dbReference type="SMART" id="SM00825">
    <property type="entry name" value="PKS_KS"/>
    <property type="match status" value="3"/>
</dbReference>
<dbReference type="InterPro" id="IPR020807">
    <property type="entry name" value="PKS_DH"/>
</dbReference>
<dbReference type="PROSITE" id="PS52004">
    <property type="entry name" value="KS3_2"/>
    <property type="match status" value="3"/>
</dbReference>
<dbReference type="InterPro" id="IPR049552">
    <property type="entry name" value="PKS_DH_N"/>
</dbReference>
<dbReference type="PROSITE" id="PS00606">
    <property type="entry name" value="KS3_1"/>
    <property type="match status" value="3"/>
</dbReference>
<feature type="domain" description="Ketosynthase family 3 (KS3)" evidence="10">
    <location>
        <begin position="3392"/>
        <end position="3804"/>
    </location>
</feature>
<dbReference type="InterPro" id="IPR054514">
    <property type="entry name" value="RhiE-like_linker"/>
</dbReference>
<dbReference type="InterPro" id="IPR014031">
    <property type="entry name" value="Ketoacyl_synth_C"/>
</dbReference>
<dbReference type="InterPro" id="IPR013968">
    <property type="entry name" value="PKS_KR"/>
</dbReference>
<dbReference type="SMART" id="SM00823">
    <property type="entry name" value="PKS_PP"/>
    <property type="match status" value="4"/>
</dbReference>
<dbReference type="Pfam" id="PF22621">
    <property type="entry name" value="CurL-like_PKS_C"/>
    <property type="match status" value="1"/>
</dbReference>
<dbReference type="Pfam" id="PF08242">
    <property type="entry name" value="Methyltransf_12"/>
    <property type="match status" value="2"/>
</dbReference>
<evidence type="ECO:0000313" key="13">
    <source>
        <dbReference type="Proteomes" id="UP001595420"/>
    </source>
</evidence>
<dbReference type="CDD" id="cd02440">
    <property type="entry name" value="AdoMet_MTases"/>
    <property type="match status" value="1"/>
</dbReference>
<evidence type="ECO:0000256" key="8">
    <source>
        <dbReference type="PROSITE-ProRule" id="PRU01363"/>
    </source>
</evidence>
<dbReference type="SMART" id="SM01294">
    <property type="entry name" value="PKS_PP_betabranch"/>
    <property type="match status" value="3"/>
</dbReference>
<dbReference type="InterPro" id="IPR050091">
    <property type="entry name" value="PKS_NRPS_Biosynth_Enz"/>
</dbReference>
<reference evidence="13" key="1">
    <citation type="journal article" date="2019" name="Int. J. Syst. Evol. Microbiol.">
        <title>The Global Catalogue of Microorganisms (GCM) 10K type strain sequencing project: providing services to taxonomists for standard genome sequencing and annotation.</title>
        <authorList>
            <consortium name="The Broad Institute Genomics Platform"/>
            <consortium name="The Broad Institute Genome Sequencing Center for Infectious Disease"/>
            <person name="Wu L."/>
            <person name="Ma J."/>
        </authorList>
    </citation>
    <scope>NUCLEOTIDE SEQUENCE [LARGE SCALE GENOMIC DNA]</scope>
    <source>
        <strain evidence="13">CGMCC 1.16855</strain>
    </source>
</reference>
<dbReference type="InterPro" id="IPR009081">
    <property type="entry name" value="PP-bd_ACP"/>
</dbReference>
<feature type="region of interest" description="N-terminal hotdog fold" evidence="8">
    <location>
        <begin position="2257"/>
        <end position="2376"/>
    </location>
</feature>
<dbReference type="Proteomes" id="UP001595420">
    <property type="component" value="Unassembled WGS sequence"/>
</dbReference>
<protein>
    <submittedName>
        <fullName evidence="12">SDR family NAD(P)-dependent oxidoreductase</fullName>
    </submittedName>
</protein>
<evidence type="ECO:0000256" key="5">
    <source>
        <dbReference type="ARBA" id="ARBA00022553"/>
    </source>
</evidence>
<gene>
    <name evidence="12" type="ORF">ACFOD3_02885</name>
</gene>
<keyword evidence="5" id="KW-0597">Phosphoprotein</keyword>
<dbReference type="InterPro" id="IPR018201">
    <property type="entry name" value="Ketoacyl_synth_AS"/>
</dbReference>
<feature type="active site" description="Proton donor; for dehydratase activity" evidence="8">
    <location>
        <position position="1134"/>
    </location>
</feature>
<dbReference type="InterPro" id="IPR020806">
    <property type="entry name" value="PKS_PP-bd"/>
</dbReference>
<evidence type="ECO:0000256" key="3">
    <source>
        <dbReference type="ARBA" id="ARBA00022450"/>
    </source>
</evidence>
<keyword evidence="4" id="KW-0963">Cytoplasm</keyword>
<dbReference type="SMART" id="SM00822">
    <property type="entry name" value="PKS_KR"/>
    <property type="match status" value="3"/>
</dbReference>
<keyword evidence="6" id="KW-0808">Transferase</keyword>
<dbReference type="Pfam" id="PF02801">
    <property type="entry name" value="Ketoacyl-synt_C"/>
    <property type="match status" value="3"/>
</dbReference>
<dbReference type="SMART" id="SM00826">
    <property type="entry name" value="PKS_DH"/>
    <property type="match status" value="1"/>
</dbReference>
<accession>A0ABV7BME7</accession>
<dbReference type="InterPro" id="IPR014030">
    <property type="entry name" value="Ketoacyl_synth_N"/>
</dbReference>
<organism evidence="12 13">
    <name type="scientific">Falsiroseomonas tokyonensis</name>
    <dbReference type="NCBI Taxonomy" id="430521"/>
    <lineage>
        <taxon>Bacteria</taxon>
        <taxon>Pseudomonadati</taxon>
        <taxon>Pseudomonadota</taxon>
        <taxon>Alphaproteobacteria</taxon>
        <taxon>Acetobacterales</taxon>
        <taxon>Roseomonadaceae</taxon>
        <taxon>Falsiroseomonas</taxon>
    </lineage>
</organism>
<name>A0ABV7BME7_9PROT</name>
<dbReference type="InterPro" id="IPR032821">
    <property type="entry name" value="PKS_assoc"/>
</dbReference>
<evidence type="ECO:0000259" key="9">
    <source>
        <dbReference type="PROSITE" id="PS50075"/>
    </source>
</evidence>
<feature type="active site" description="Proton donor; for dehydratase activity" evidence="8">
    <location>
        <position position="2431"/>
    </location>
</feature>
<dbReference type="InterPro" id="IPR057326">
    <property type="entry name" value="KR_dom"/>
</dbReference>
<dbReference type="InterPro" id="IPR020841">
    <property type="entry name" value="PKS_Beta-ketoAc_synthase_dom"/>
</dbReference>
<dbReference type="Pfam" id="PF21089">
    <property type="entry name" value="PKS_DH_N"/>
    <property type="match status" value="1"/>
</dbReference>
<dbReference type="Pfam" id="PF22336">
    <property type="entry name" value="RhiE-like_linker"/>
    <property type="match status" value="1"/>
</dbReference>
<dbReference type="Pfam" id="PF14765">
    <property type="entry name" value="PS-DH"/>
    <property type="match status" value="2"/>
</dbReference>
<dbReference type="EMBL" id="JBHRSB010000001">
    <property type="protein sequence ID" value="MFC2998820.1"/>
    <property type="molecule type" value="Genomic_DNA"/>
</dbReference>
<keyword evidence="7" id="KW-0511">Multifunctional enzyme</keyword>
<evidence type="ECO:0000256" key="2">
    <source>
        <dbReference type="ARBA" id="ARBA00004792"/>
    </source>
</evidence>
<feature type="domain" description="PKS/mFAS DH" evidence="11">
    <location>
        <begin position="957"/>
        <end position="1217"/>
    </location>
</feature>
<dbReference type="Pfam" id="PF08659">
    <property type="entry name" value="KR"/>
    <property type="match status" value="3"/>
</dbReference>
<dbReference type="InterPro" id="IPR049551">
    <property type="entry name" value="PKS_DH_C"/>
</dbReference>
<evidence type="ECO:0000256" key="7">
    <source>
        <dbReference type="ARBA" id="ARBA00023268"/>
    </source>
</evidence>
<dbReference type="Pfam" id="PF00109">
    <property type="entry name" value="ketoacyl-synt"/>
    <property type="match status" value="3"/>
</dbReference>
<feature type="domain" description="Ketosynthase family 3 (KS3)" evidence="10">
    <location>
        <begin position="1720"/>
        <end position="2133"/>
    </location>
</feature>
<dbReference type="InterPro" id="IPR006162">
    <property type="entry name" value="Ppantetheine_attach_site"/>
</dbReference>
<keyword evidence="3" id="KW-0596">Phosphopantetheine</keyword>
<feature type="region of interest" description="C-terminal hotdog fold" evidence="8">
    <location>
        <begin position="1075"/>
        <end position="1217"/>
    </location>
</feature>
<dbReference type="PANTHER" id="PTHR43775">
    <property type="entry name" value="FATTY ACID SYNTHASE"/>
    <property type="match status" value="1"/>
</dbReference>
<keyword evidence="13" id="KW-1185">Reference proteome</keyword>
<dbReference type="PROSITE" id="PS50075">
    <property type="entry name" value="CARRIER"/>
    <property type="match status" value="3"/>
</dbReference>
<comment type="subcellular location">
    <subcellularLocation>
        <location evidence="1">Cytoplasm</location>
    </subcellularLocation>
</comment>
<dbReference type="InterPro" id="IPR013217">
    <property type="entry name" value="Methyltransf_12"/>
</dbReference>
<feature type="active site" description="Proton acceptor; for dehydratase activity" evidence="8">
    <location>
        <position position="988"/>
    </location>
</feature>
<evidence type="ECO:0000259" key="11">
    <source>
        <dbReference type="PROSITE" id="PS52019"/>
    </source>
</evidence>
<evidence type="ECO:0000256" key="6">
    <source>
        <dbReference type="ARBA" id="ARBA00022679"/>
    </source>
</evidence>
<evidence type="ECO:0000313" key="12">
    <source>
        <dbReference type="EMBL" id="MFC2998820.1"/>
    </source>
</evidence>
<dbReference type="CDD" id="cd00833">
    <property type="entry name" value="PKS"/>
    <property type="match status" value="3"/>
</dbReference>
<evidence type="ECO:0000256" key="4">
    <source>
        <dbReference type="ARBA" id="ARBA00022490"/>
    </source>
</evidence>
<dbReference type="PROSITE" id="PS00012">
    <property type="entry name" value="PHOSPHOPANTETHEINE"/>
    <property type="match status" value="2"/>
</dbReference>
<feature type="domain" description="Ketosynthase family 3 (KS3)" evidence="10">
    <location>
        <begin position="411"/>
        <end position="821"/>
    </location>
</feature>
<feature type="region of interest" description="C-terminal hotdog fold" evidence="8">
    <location>
        <begin position="2380"/>
        <end position="2512"/>
    </location>
</feature>
<comment type="pathway">
    <text evidence="2">Antibiotic biosynthesis.</text>
</comment>
<dbReference type="Pfam" id="PF00550">
    <property type="entry name" value="PP-binding"/>
    <property type="match status" value="4"/>
</dbReference>
<comment type="caution">
    <text evidence="12">The sequence shown here is derived from an EMBL/GenBank/DDBJ whole genome shotgun (WGS) entry which is preliminary data.</text>
</comment>
<feature type="domain" description="Carrier" evidence="9">
    <location>
        <begin position="1630"/>
        <end position="1704"/>
    </location>
</feature>
<evidence type="ECO:0000259" key="10">
    <source>
        <dbReference type="PROSITE" id="PS52004"/>
    </source>
</evidence>
<feature type="domain" description="PKS/mFAS DH" evidence="11">
    <location>
        <begin position="2257"/>
        <end position="2512"/>
    </location>
</feature>
<feature type="domain" description="Carrier" evidence="9">
    <location>
        <begin position="319"/>
        <end position="396"/>
    </location>
</feature>
<dbReference type="PROSITE" id="PS52019">
    <property type="entry name" value="PKS_MFAS_DH"/>
    <property type="match status" value="2"/>
</dbReference>
<feature type="region of interest" description="N-terminal hotdog fold" evidence="8">
    <location>
        <begin position="957"/>
        <end position="1062"/>
    </location>
</feature>
<proteinExistence type="predicted"/>
<dbReference type="InterPro" id="IPR049900">
    <property type="entry name" value="PKS_mFAS_DH"/>
</dbReference>
<evidence type="ECO:0000256" key="1">
    <source>
        <dbReference type="ARBA" id="ARBA00004496"/>
    </source>
</evidence>